<dbReference type="Proteomes" id="UP000017429">
    <property type="component" value="Chromosome"/>
</dbReference>
<reference evidence="2" key="2">
    <citation type="submission" date="2022-05" db="EMBL/GenBank/DDBJ databases">
        <authorList>
            <person name="Proctor A.L."/>
            <person name="Phillips G.J."/>
            <person name="Wannemuehler M.J."/>
        </authorList>
    </citation>
    <scope>NUCLEOTIDE SEQUENCE</scope>
    <source>
        <strain evidence="2">ASF457</strain>
    </source>
</reference>
<dbReference type="AlphaFoldDB" id="V2Q240"/>
<dbReference type="InterPro" id="IPR050624">
    <property type="entry name" value="HTH-type_Tx_Regulator"/>
</dbReference>
<evidence type="ECO:0000256" key="1">
    <source>
        <dbReference type="ARBA" id="ARBA00023125"/>
    </source>
</evidence>
<dbReference type="InterPro" id="IPR009057">
    <property type="entry name" value="Homeodomain-like_sf"/>
</dbReference>
<dbReference type="KEGG" id="msch:N508_000891"/>
<reference evidence="2" key="3">
    <citation type="submission" date="2022-06" db="EMBL/GenBank/DDBJ databases">
        <title>Resources to Facilitate Use of the Altered Schaedler Flora (ASF) Mouse Model to Study Microbiome Function.</title>
        <authorList>
            <person name="Proctor A."/>
            <person name="Parvinroo S."/>
            <person name="Richie T."/>
            <person name="Jia X."/>
            <person name="Lee S.T.M."/>
            <person name="Karp P.D."/>
            <person name="Paley S."/>
            <person name="Kostic A.D."/>
            <person name="Pierre J.F."/>
            <person name="Wannemuehler M.J."/>
            <person name="Phillips G.J."/>
        </authorList>
    </citation>
    <scope>NUCLEOTIDE SEQUENCE</scope>
    <source>
        <strain evidence="2">ASF457</strain>
    </source>
</reference>
<proteinExistence type="predicted"/>
<dbReference type="eggNOG" id="COG1309">
    <property type="taxonomic scope" value="Bacteria"/>
</dbReference>
<dbReference type="Pfam" id="PF00440">
    <property type="entry name" value="TetR_N"/>
    <property type="match status" value="1"/>
</dbReference>
<dbReference type="PANTHER" id="PTHR43479">
    <property type="entry name" value="ACREF/ENVCD OPERON REPRESSOR-RELATED"/>
    <property type="match status" value="1"/>
</dbReference>
<name>V2Q240_9BACT</name>
<reference evidence="2" key="1">
    <citation type="journal article" date="2014" name="Genome Announc.">
        <title>Draft genome sequences of the altered schaedler flora, a defined bacterial community from gnotobiotic mice.</title>
        <authorList>
            <person name="Wannemuehler M.J."/>
            <person name="Overstreet A.M."/>
            <person name="Ward D.V."/>
            <person name="Phillips G.J."/>
        </authorList>
    </citation>
    <scope>NUCLEOTIDE SEQUENCE</scope>
    <source>
        <strain evidence="2">ASF457</strain>
    </source>
</reference>
<dbReference type="PANTHER" id="PTHR43479:SF11">
    <property type="entry name" value="ACREF_ENVCD OPERON REPRESSOR-RELATED"/>
    <property type="match status" value="1"/>
</dbReference>
<dbReference type="PROSITE" id="PS50977">
    <property type="entry name" value="HTH_TETR_2"/>
    <property type="match status" value="1"/>
</dbReference>
<dbReference type="InterPro" id="IPR001647">
    <property type="entry name" value="HTH_TetR"/>
</dbReference>
<evidence type="ECO:0000313" key="2">
    <source>
        <dbReference type="EMBL" id="USF23824.1"/>
    </source>
</evidence>
<dbReference type="GO" id="GO:0003677">
    <property type="term" value="F:DNA binding"/>
    <property type="evidence" value="ECO:0007669"/>
    <property type="project" value="UniProtKB-UniRule"/>
</dbReference>
<organism evidence="2 3">
    <name type="scientific">Mucispirillum schaedleri ASF457</name>
    <dbReference type="NCBI Taxonomy" id="1379858"/>
    <lineage>
        <taxon>Bacteria</taxon>
        <taxon>Pseudomonadati</taxon>
        <taxon>Deferribacterota</taxon>
        <taxon>Deferribacteres</taxon>
        <taxon>Deferribacterales</taxon>
        <taxon>Mucispirillaceae</taxon>
        <taxon>Mucispirillum</taxon>
    </lineage>
</organism>
<protein>
    <submittedName>
        <fullName evidence="2">Uncharacterized protein</fullName>
    </submittedName>
</protein>
<dbReference type="Gene3D" id="1.10.357.10">
    <property type="entry name" value="Tetracycline Repressor, domain 2"/>
    <property type="match status" value="1"/>
</dbReference>
<sequence>MYKETNKTALKSQKRILEALFELMEQEEYNNITVKNICKKADISRQTFYYLFESKDEIVIYYLNIFFEELEQYINDSQIISLYDLIYNYFYAIDNNINIKKFIFIPNITPIFINISLKFMANMHFIKTNRQAGKDESYAHYFLSFGLHGIFLLWEENKDITLKNLVSIKENILQEKVFE</sequence>
<dbReference type="SUPFAM" id="SSF46689">
    <property type="entry name" value="Homeodomain-like"/>
    <property type="match status" value="1"/>
</dbReference>
<gene>
    <name evidence="2" type="ORF">N508_000891</name>
</gene>
<dbReference type="EMBL" id="CP097562">
    <property type="protein sequence ID" value="USF23824.1"/>
    <property type="molecule type" value="Genomic_DNA"/>
</dbReference>
<keyword evidence="1" id="KW-0238">DNA-binding</keyword>
<dbReference type="PRINTS" id="PR00455">
    <property type="entry name" value="HTHTETR"/>
</dbReference>
<dbReference type="RefSeq" id="WP_023275194.1">
    <property type="nucleotide sequence ID" value="NZ_CP097562.1"/>
</dbReference>
<accession>V2Q240</accession>
<keyword evidence="3" id="KW-1185">Reference proteome</keyword>
<evidence type="ECO:0000313" key="3">
    <source>
        <dbReference type="Proteomes" id="UP000017429"/>
    </source>
</evidence>